<dbReference type="PROSITE" id="PS00113">
    <property type="entry name" value="ADENYLATE_KINASE"/>
    <property type="match status" value="1"/>
</dbReference>
<feature type="binding site" evidence="8">
    <location>
        <position position="150"/>
    </location>
    <ligand>
        <name>Zn(2+)</name>
        <dbReference type="ChEBI" id="CHEBI:29105"/>
        <note>structural</note>
    </ligand>
</feature>
<dbReference type="NCBIfam" id="NF011100">
    <property type="entry name" value="PRK14527.1"/>
    <property type="match status" value="1"/>
</dbReference>
<keyword evidence="8" id="KW-0963">Cytoplasm</keyword>
<feature type="binding site" evidence="8">
    <location>
        <position position="92"/>
    </location>
    <ligand>
        <name>AMP</name>
        <dbReference type="ChEBI" id="CHEBI:456215"/>
    </ligand>
</feature>
<dbReference type="FunFam" id="3.40.50.300:FF:000106">
    <property type="entry name" value="Adenylate kinase mitochondrial"/>
    <property type="match status" value="1"/>
</dbReference>
<proteinExistence type="inferred from homology"/>
<feature type="binding site" evidence="8">
    <location>
        <position position="133"/>
    </location>
    <ligand>
        <name>Zn(2+)</name>
        <dbReference type="ChEBI" id="CHEBI:29105"/>
        <note>structural</note>
    </ligand>
</feature>
<keyword evidence="2 8" id="KW-0479">Metal-binding</keyword>
<dbReference type="OrthoDB" id="9805030at2"/>
<evidence type="ECO:0000313" key="13">
    <source>
        <dbReference type="Proteomes" id="UP000190105"/>
    </source>
</evidence>
<dbReference type="AlphaFoldDB" id="A0A1T4YBS7"/>
<dbReference type="STRING" id="1147123.SAMN05443428_13416"/>
<feature type="binding site" evidence="8">
    <location>
        <position position="171"/>
    </location>
    <ligand>
        <name>AMP</name>
        <dbReference type="ChEBI" id="CHEBI:456215"/>
    </ligand>
</feature>
<dbReference type="UniPathway" id="UPA00588">
    <property type="reaction ID" value="UER00649"/>
</dbReference>
<feature type="binding site" evidence="8">
    <location>
        <begin position="85"/>
        <end position="88"/>
    </location>
    <ligand>
        <name>AMP</name>
        <dbReference type="ChEBI" id="CHEBI:456215"/>
    </ligand>
</feature>
<dbReference type="GO" id="GO:0005737">
    <property type="term" value="C:cytoplasm"/>
    <property type="evidence" value="ECO:0007669"/>
    <property type="project" value="UniProtKB-SubCell"/>
</dbReference>
<dbReference type="EMBL" id="FUYH01000034">
    <property type="protein sequence ID" value="SKA99160.1"/>
    <property type="molecule type" value="Genomic_DNA"/>
</dbReference>
<dbReference type="GO" id="GO:0005524">
    <property type="term" value="F:ATP binding"/>
    <property type="evidence" value="ECO:0007669"/>
    <property type="project" value="UniProtKB-UniRule"/>
</dbReference>
<dbReference type="HAMAP" id="MF_00235">
    <property type="entry name" value="Adenylate_kinase_Adk"/>
    <property type="match status" value="1"/>
</dbReference>
<dbReference type="GO" id="GO:0004017">
    <property type="term" value="F:AMP kinase activity"/>
    <property type="evidence" value="ECO:0007669"/>
    <property type="project" value="UniProtKB-UniRule"/>
</dbReference>
<keyword evidence="1 8" id="KW-0808">Transferase</keyword>
<comment type="domain">
    <text evidence="8">Consists of three domains, a large central CORE domain and two small peripheral domains, NMPbind and LID, which undergo movements during catalysis. The LID domain closes over the site of phosphoryl transfer upon ATP binding. Assembling and dissambling the active center during each catalytic cycle provides an effective means to prevent ATP hydrolysis. Some bacteria have evolved a zinc-coordinating structure that stabilizes the LID domain.</text>
</comment>
<gene>
    <name evidence="8" type="primary">adk</name>
    <name evidence="12" type="ORF">SAMN05443428_13416</name>
</gene>
<name>A0A1T4YBS7_9CLOT</name>
<evidence type="ECO:0000259" key="11">
    <source>
        <dbReference type="Pfam" id="PF05191"/>
    </source>
</evidence>
<dbReference type="Proteomes" id="UP000190105">
    <property type="component" value="Unassembled WGS sequence"/>
</dbReference>
<feature type="binding site" evidence="8">
    <location>
        <position position="31"/>
    </location>
    <ligand>
        <name>AMP</name>
        <dbReference type="ChEBI" id="CHEBI:456215"/>
    </ligand>
</feature>
<feature type="binding site" evidence="8">
    <location>
        <position position="127"/>
    </location>
    <ligand>
        <name>ATP</name>
        <dbReference type="ChEBI" id="CHEBI:30616"/>
    </ligand>
</feature>
<dbReference type="Pfam" id="PF00406">
    <property type="entry name" value="ADK"/>
    <property type="match status" value="1"/>
</dbReference>
<comment type="function">
    <text evidence="8">Catalyzes the reversible transfer of the terminal phosphate group between ATP and AMP. Plays an important role in cellular energy homeostasis and in adenine nucleotide metabolism.</text>
</comment>
<organism evidence="12 13">
    <name type="scientific">Caloramator quimbayensis</name>
    <dbReference type="NCBI Taxonomy" id="1147123"/>
    <lineage>
        <taxon>Bacteria</taxon>
        <taxon>Bacillati</taxon>
        <taxon>Bacillota</taxon>
        <taxon>Clostridia</taxon>
        <taxon>Eubacteriales</taxon>
        <taxon>Clostridiaceae</taxon>
        <taxon>Caloramator</taxon>
    </lineage>
</organism>
<evidence type="ECO:0000256" key="2">
    <source>
        <dbReference type="ARBA" id="ARBA00022723"/>
    </source>
</evidence>
<dbReference type="PANTHER" id="PTHR23359">
    <property type="entry name" value="NUCLEOTIDE KINASE"/>
    <property type="match status" value="1"/>
</dbReference>
<dbReference type="InterPro" id="IPR000850">
    <property type="entry name" value="Adenylat/UMP-CMP_kin"/>
</dbReference>
<dbReference type="PRINTS" id="PR00094">
    <property type="entry name" value="ADENYLTKNASE"/>
</dbReference>
<comment type="similarity">
    <text evidence="8 9">Belongs to the adenylate kinase family.</text>
</comment>
<evidence type="ECO:0000256" key="8">
    <source>
        <dbReference type="HAMAP-Rule" id="MF_00235"/>
    </source>
</evidence>
<dbReference type="NCBIfam" id="NF001381">
    <property type="entry name" value="PRK00279.1-3"/>
    <property type="match status" value="1"/>
</dbReference>
<dbReference type="EC" id="2.7.4.3" evidence="8 10"/>
<protein>
    <recommendedName>
        <fullName evidence="8 10">Adenylate kinase</fullName>
        <shortName evidence="8">AK</shortName>
        <ecNumber evidence="8 10">2.7.4.3</ecNumber>
    </recommendedName>
    <alternativeName>
        <fullName evidence="8">ATP-AMP transphosphorylase</fullName>
    </alternativeName>
    <alternativeName>
        <fullName evidence="8">ATP:AMP phosphotransferase</fullName>
    </alternativeName>
    <alternativeName>
        <fullName evidence="8">Adenylate monophosphate kinase</fullName>
    </alternativeName>
</protein>
<sequence length="217" mass="24523">MNIVLLGPPGAGKGTQAKQIQEKYSIPHISTGDIFRKNIKEKTPLGVTAKEYIDKGYLVPDDITVAIVEDRLKQDDCFKGFLLDGFPRTIEQADALDKVLKMQDKKVEFVINIQVPEEELIKRLTGRRVCTACGASYHMIFNPPKEDGICDLCEGKLIQRPDDSIETVTNRLQVYRKQTEPLINYYKNKQILYNINGEQDIQKVFSDICSILGSGNK</sequence>
<feature type="domain" description="Adenylate kinase active site lid" evidence="11">
    <location>
        <begin position="127"/>
        <end position="162"/>
    </location>
</feature>
<evidence type="ECO:0000313" key="12">
    <source>
        <dbReference type="EMBL" id="SKA99160.1"/>
    </source>
</evidence>
<dbReference type="GO" id="GO:0044209">
    <property type="term" value="P:AMP salvage"/>
    <property type="evidence" value="ECO:0007669"/>
    <property type="project" value="UniProtKB-UniRule"/>
</dbReference>
<dbReference type="NCBIfam" id="TIGR01351">
    <property type="entry name" value="adk"/>
    <property type="match status" value="1"/>
</dbReference>
<accession>A0A1T4YBS7</accession>
<comment type="subcellular location">
    <subcellularLocation>
        <location evidence="8 10">Cytoplasm</location>
    </subcellularLocation>
</comment>
<comment type="subunit">
    <text evidence="8 10">Monomer.</text>
</comment>
<keyword evidence="3 8" id="KW-0545">Nucleotide biosynthesis</keyword>
<feature type="binding site" evidence="8">
    <location>
        <begin position="136"/>
        <end position="137"/>
    </location>
    <ligand>
        <name>ATP</name>
        <dbReference type="ChEBI" id="CHEBI:30616"/>
    </ligand>
</feature>
<evidence type="ECO:0000256" key="3">
    <source>
        <dbReference type="ARBA" id="ARBA00022727"/>
    </source>
</evidence>
<keyword evidence="13" id="KW-1185">Reference proteome</keyword>
<keyword evidence="4 8" id="KW-0547">Nucleotide-binding</keyword>
<feature type="binding site" evidence="8">
    <location>
        <position position="153"/>
    </location>
    <ligand>
        <name>Zn(2+)</name>
        <dbReference type="ChEBI" id="CHEBI:29105"/>
        <note>structural</note>
    </ligand>
</feature>
<feature type="binding site" evidence="8">
    <location>
        <position position="199"/>
    </location>
    <ligand>
        <name>ATP</name>
        <dbReference type="ChEBI" id="CHEBI:30616"/>
    </ligand>
</feature>
<feature type="region of interest" description="NMP" evidence="8">
    <location>
        <begin position="30"/>
        <end position="59"/>
    </location>
</feature>
<evidence type="ECO:0000256" key="1">
    <source>
        <dbReference type="ARBA" id="ARBA00022679"/>
    </source>
</evidence>
<feature type="region of interest" description="LID" evidence="8">
    <location>
        <begin position="126"/>
        <end position="163"/>
    </location>
</feature>
<keyword evidence="5 8" id="KW-0418">Kinase</keyword>
<dbReference type="CDD" id="cd01428">
    <property type="entry name" value="ADK"/>
    <property type="match status" value="1"/>
</dbReference>
<reference evidence="13" key="1">
    <citation type="submission" date="2017-02" db="EMBL/GenBank/DDBJ databases">
        <authorList>
            <person name="Varghese N."/>
            <person name="Submissions S."/>
        </authorList>
    </citation>
    <scope>NUCLEOTIDE SEQUENCE [LARGE SCALE GENOMIC DNA]</scope>
    <source>
        <strain evidence="13">USBA 833</strain>
    </source>
</reference>
<comment type="pathway">
    <text evidence="8">Purine metabolism; AMP biosynthesis via salvage pathway; AMP from ADP: step 1/1.</text>
</comment>
<feature type="binding site" evidence="8">
    <location>
        <begin position="57"/>
        <end position="59"/>
    </location>
    <ligand>
        <name>AMP</name>
        <dbReference type="ChEBI" id="CHEBI:456215"/>
    </ligand>
</feature>
<feature type="binding site" evidence="8">
    <location>
        <position position="36"/>
    </location>
    <ligand>
        <name>AMP</name>
        <dbReference type="ChEBI" id="CHEBI:456215"/>
    </ligand>
</feature>
<feature type="binding site" evidence="8">
    <location>
        <position position="160"/>
    </location>
    <ligand>
        <name>AMP</name>
        <dbReference type="ChEBI" id="CHEBI:456215"/>
    </ligand>
</feature>
<keyword evidence="7 8" id="KW-0067">ATP-binding</keyword>
<dbReference type="Pfam" id="PF05191">
    <property type="entry name" value="ADK_lid"/>
    <property type="match status" value="1"/>
</dbReference>
<evidence type="ECO:0000256" key="10">
    <source>
        <dbReference type="RuleBase" id="RU003331"/>
    </source>
</evidence>
<dbReference type="RefSeq" id="WP_078697660.1">
    <property type="nucleotide sequence ID" value="NZ_FUYH01000034.1"/>
</dbReference>
<evidence type="ECO:0000256" key="6">
    <source>
        <dbReference type="ARBA" id="ARBA00022833"/>
    </source>
</evidence>
<dbReference type="InterPro" id="IPR033690">
    <property type="entry name" value="Adenylat_kinase_CS"/>
</dbReference>
<comment type="catalytic activity">
    <reaction evidence="8 10">
        <text>AMP + ATP = 2 ADP</text>
        <dbReference type="Rhea" id="RHEA:12973"/>
        <dbReference type="ChEBI" id="CHEBI:30616"/>
        <dbReference type="ChEBI" id="CHEBI:456215"/>
        <dbReference type="ChEBI" id="CHEBI:456216"/>
        <dbReference type="EC" id="2.7.4.3"/>
    </reaction>
</comment>
<keyword evidence="6 8" id="KW-0862">Zinc</keyword>
<dbReference type="SUPFAM" id="SSF52540">
    <property type="entry name" value="P-loop containing nucleoside triphosphate hydrolases"/>
    <property type="match status" value="1"/>
</dbReference>
<dbReference type="NCBIfam" id="NF001380">
    <property type="entry name" value="PRK00279.1-2"/>
    <property type="match status" value="1"/>
</dbReference>
<evidence type="ECO:0000256" key="4">
    <source>
        <dbReference type="ARBA" id="ARBA00022741"/>
    </source>
</evidence>
<evidence type="ECO:0000256" key="7">
    <source>
        <dbReference type="ARBA" id="ARBA00022840"/>
    </source>
</evidence>
<dbReference type="InterPro" id="IPR006259">
    <property type="entry name" value="Adenyl_kin_sub"/>
</dbReference>
<dbReference type="InterPro" id="IPR027417">
    <property type="entry name" value="P-loop_NTPase"/>
</dbReference>
<dbReference type="Gene3D" id="3.40.50.300">
    <property type="entry name" value="P-loop containing nucleotide triphosphate hydrolases"/>
    <property type="match status" value="1"/>
</dbReference>
<evidence type="ECO:0000256" key="5">
    <source>
        <dbReference type="ARBA" id="ARBA00022777"/>
    </source>
</evidence>
<feature type="binding site" evidence="8">
    <location>
        <begin position="10"/>
        <end position="15"/>
    </location>
    <ligand>
        <name>ATP</name>
        <dbReference type="ChEBI" id="CHEBI:30616"/>
    </ligand>
</feature>
<dbReference type="GO" id="GO:0008270">
    <property type="term" value="F:zinc ion binding"/>
    <property type="evidence" value="ECO:0007669"/>
    <property type="project" value="UniProtKB-UniRule"/>
</dbReference>
<dbReference type="InterPro" id="IPR007862">
    <property type="entry name" value="Adenylate_kinase_lid-dom"/>
</dbReference>
<evidence type="ECO:0000256" key="9">
    <source>
        <dbReference type="RuleBase" id="RU003330"/>
    </source>
</evidence>
<feature type="binding site" evidence="8">
    <location>
        <position position="130"/>
    </location>
    <ligand>
        <name>Zn(2+)</name>
        <dbReference type="ChEBI" id="CHEBI:29105"/>
        <note>structural</note>
    </ligand>
</feature>